<organism evidence="2 3">
    <name type="scientific">Wandonia haliotis</name>
    <dbReference type="NCBI Taxonomy" id="574963"/>
    <lineage>
        <taxon>Bacteria</taxon>
        <taxon>Pseudomonadati</taxon>
        <taxon>Bacteroidota</taxon>
        <taxon>Flavobacteriia</taxon>
        <taxon>Flavobacteriales</taxon>
        <taxon>Crocinitomicaceae</taxon>
        <taxon>Wandonia</taxon>
    </lineage>
</organism>
<evidence type="ECO:0000256" key="1">
    <source>
        <dbReference type="SAM" id="Phobius"/>
    </source>
</evidence>
<dbReference type="Proteomes" id="UP001501126">
    <property type="component" value="Unassembled WGS sequence"/>
</dbReference>
<protein>
    <submittedName>
        <fullName evidence="2">Uncharacterized protein</fullName>
    </submittedName>
</protein>
<comment type="caution">
    <text evidence="2">The sequence shown here is derived from an EMBL/GenBank/DDBJ whole genome shotgun (WGS) entry which is preliminary data.</text>
</comment>
<dbReference type="EMBL" id="BAAAFH010000011">
    <property type="protein sequence ID" value="GAA0875848.1"/>
    <property type="molecule type" value="Genomic_DNA"/>
</dbReference>
<accession>A0ABN1MS96</accession>
<sequence length="127" mass="14840">MEQSNNLNDMLKKFYKKYMLYINIVILHVVGFTLYFYQVKDEKNKLENNNTIYGLFIGYKGGYGGTGCYVTINPTKKKEIKGWIRNCRYCNALPGDSVLVKFAIEDSTVLDFVRDDKGRLIIKRKSW</sequence>
<keyword evidence="1" id="KW-1133">Transmembrane helix</keyword>
<reference evidence="2 3" key="1">
    <citation type="journal article" date="2019" name="Int. J. Syst. Evol. Microbiol.">
        <title>The Global Catalogue of Microorganisms (GCM) 10K type strain sequencing project: providing services to taxonomists for standard genome sequencing and annotation.</title>
        <authorList>
            <consortium name="The Broad Institute Genomics Platform"/>
            <consortium name="The Broad Institute Genome Sequencing Center for Infectious Disease"/>
            <person name="Wu L."/>
            <person name="Ma J."/>
        </authorList>
    </citation>
    <scope>NUCLEOTIDE SEQUENCE [LARGE SCALE GENOMIC DNA]</scope>
    <source>
        <strain evidence="2 3">JCM 16083</strain>
    </source>
</reference>
<gene>
    <name evidence="2" type="ORF">GCM10009118_22570</name>
</gene>
<name>A0ABN1MS96_9FLAO</name>
<evidence type="ECO:0000313" key="3">
    <source>
        <dbReference type="Proteomes" id="UP001501126"/>
    </source>
</evidence>
<feature type="transmembrane region" description="Helical" evidence="1">
    <location>
        <begin position="20"/>
        <end position="37"/>
    </location>
</feature>
<proteinExistence type="predicted"/>
<evidence type="ECO:0000313" key="2">
    <source>
        <dbReference type="EMBL" id="GAA0875848.1"/>
    </source>
</evidence>
<keyword evidence="1" id="KW-0812">Transmembrane</keyword>
<keyword evidence="1" id="KW-0472">Membrane</keyword>
<keyword evidence="3" id="KW-1185">Reference proteome</keyword>